<keyword evidence="2" id="KW-1185">Reference proteome</keyword>
<dbReference type="AlphaFoldDB" id="A0A062U053"/>
<dbReference type="STRING" id="1280941.HY2_04690"/>
<gene>
    <name evidence="1" type="ORF">HY3_04385</name>
</gene>
<proteinExistence type="predicted"/>
<dbReference type="EMBL" id="AWFB01000056">
    <property type="protein sequence ID" value="RAN31332.1"/>
    <property type="molecule type" value="Genomic_DNA"/>
</dbReference>
<dbReference type="InterPro" id="IPR025711">
    <property type="entry name" value="PepSY"/>
</dbReference>
<sequence>MKHMKKTLAAAVVLGGATTGLAYADRDDARAMEAAKITLIEAIQAAESHQGGKAFEAQIEDDSFTPEYEVNILADGKVYDVRVNAETGDIIGSREDLDD</sequence>
<dbReference type="eggNOG" id="COG3212">
    <property type="taxonomic scope" value="Bacteria"/>
</dbReference>
<accession>A0A062U053</accession>
<dbReference type="OrthoDB" id="7066985at2"/>
<dbReference type="Proteomes" id="UP000249123">
    <property type="component" value="Unassembled WGS sequence"/>
</dbReference>
<comment type="caution">
    <text evidence="1">The sequence shown here is derived from an EMBL/GenBank/DDBJ whole genome shotgun (WGS) entry which is preliminary data.</text>
</comment>
<name>A0A062U053_9PROT</name>
<dbReference type="RefSeq" id="WP_034828751.1">
    <property type="nucleotide sequence ID" value="NZ_AWFA01000056.1"/>
</dbReference>
<reference evidence="1 2" key="1">
    <citation type="submission" date="2013-04" db="EMBL/GenBank/DDBJ databases">
        <title>Hyphomonas sp. T24B3 Genome Sequencing.</title>
        <authorList>
            <person name="Lai Q."/>
            <person name="Shao Z."/>
        </authorList>
    </citation>
    <scope>NUCLEOTIDE SEQUENCE [LARGE SCALE GENOMIC DNA]</scope>
    <source>
        <strain evidence="1 2">T24B3</strain>
    </source>
</reference>
<dbReference type="Pfam" id="PF03413">
    <property type="entry name" value="PepSY"/>
    <property type="match status" value="1"/>
</dbReference>
<evidence type="ECO:0000313" key="1">
    <source>
        <dbReference type="EMBL" id="RAN31332.1"/>
    </source>
</evidence>
<organism evidence="1 2">
    <name type="scientific">Hyphomonas pacifica</name>
    <dbReference type="NCBI Taxonomy" id="1280941"/>
    <lineage>
        <taxon>Bacteria</taxon>
        <taxon>Pseudomonadati</taxon>
        <taxon>Pseudomonadota</taxon>
        <taxon>Alphaproteobacteria</taxon>
        <taxon>Hyphomonadales</taxon>
        <taxon>Hyphomonadaceae</taxon>
        <taxon>Hyphomonas</taxon>
    </lineage>
</organism>
<dbReference type="Gene3D" id="3.10.450.40">
    <property type="match status" value="1"/>
</dbReference>
<protein>
    <submittedName>
        <fullName evidence="1">Uncharacterized protein</fullName>
    </submittedName>
</protein>
<evidence type="ECO:0000313" key="2">
    <source>
        <dbReference type="Proteomes" id="UP000249123"/>
    </source>
</evidence>
<accession>A0A328JZR4</accession>